<dbReference type="EMBL" id="LT670844">
    <property type="protein sequence ID" value="SHM07391.1"/>
    <property type="molecule type" value="Genomic_DNA"/>
</dbReference>
<sequence length="95" mass="10544">MKRALSKGWIAGRAQLFPASLDDYVTDPAPPIRLRRFRARIRASQARKLLAQCQCCTSQTGGKQPEGPQWRKQPAEMAGVHEAEQRLAGKTGQTL</sequence>
<dbReference type="Proteomes" id="UP000189935">
    <property type="component" value="Chromosome I"/>
</dbReference>
<gene>
    <name evidence="2" type="ORF">SAMN05444159_7601</name>
</gene>
<name>A0A1M7FTI6_9BRAD</name>
<feature type="region of interest" description="Disordered" evidence="1">
    <location>
        <begin position="57"/>
        <end position="95"/>
    </location>
</feature>
<dbReference type="RefSeq" id="WP_079544560.1">
    <property type="nucleotide sequence ID" value="NZ_LT670844.1"/>
</dbReference>
<proteinExistence type="predicted"/>
<protein>
    <submittedName>
        <fullName evidence="2">Uncharacterized protein</fullName>
    </submittedName>
</protein>
<reference evidence="2 3" key="1">
    <citation type="submission" date="2016-11" db="EMBL/GenBank/DDBJ databases">
        <authorList>
            <person name="Jaros S."/>
            <person name="Januszkiewicz K."/>
            <person name="Wedrychowicz H."/>
        </authorList>
    </citation>
    <scope>NUCLEOTIDE SEQUENCE [LARGE SCALE GENOMIC DNA]</scope>
    <source>
        <strain evidence="2 3">GAS499</strain>
    </source>
</reference>
<organism evidence="2 3">
    <name type="scientific">Bradyrhizobium lablabi</name>
    <dbReference type="NCBI Taxonomy" id="722472"/>
    <lineage>
        <taxon>Bacteria</taxon>
        <taxon>Pseudomonadati</taxon>
        <taxon>Pseudomonadota</taxon>
        <taxon>Alphaproteobacteria</taxon>
        <taxon>Hyphomicrobiales</taxon>
        <taxon>Nitrobacteraceae</taxon>
        <taxon>Bradyrhizobium</taxon>
    </lineage>
</organism>
<evidence type="ECO:0000313" key="2">
    <source>
        <dbReference type="EMBL" id="SHM07391.1"/>
    </source>
</evidence>
<evidence type="ECO:0000256" key="1">
    <source>
        <dbReference type="SAM" id="MobiDB-lite"/>
    </source>
</evidence>
<dbReference type="AlphaFoldDB" id="A0A1M7FTI6"/>
<evidence type="ECO:0000313" key="3">
    <source>
        <dbReference type="Proteomes" id="UP000189935"/>
    </source>
</evidence>
<accession>A0A1M7FTI6</accession>